<dbReference type="AlphaFoldDB" id="A0A521FCF1"/>
<dbReference type="Gene3D" id="3.30.450.80">
    <property type="entry name" value="Transcription factor LuxR-like, autoinducer-binding domain"/>
    <property type="match status" value="1"/>
</dbReference>
<dbReference type="Gene3D" id="1.10.10.10">
    <property type="entry name" value="Winged helix-like DNA-binding domain superfamily/Winged helix DNA-binding domain"/>
    <property type="match status" value="1"/>
</dbReference>
<dbReference type="GO" id="GO:0006355">
    <property type="term" value="P:regulation of DNA-templated transcription"/>
    <property type="evidence" value="ECO:0007669"/>
    <property type="project" value="InterPro"/>
</dbReference>
<evidence type="ECO:0000256" key="1">
    <source>
        <dbReference type="ARBA" id="ARBA00023015"/>
    </source>
</evidence>
<evidence type="ECO:0000313" key="5">
    <source>
        <dbReference type="EMBL" id="SMO93872.1"/>
    </source>
</evidence>
<evidence type="ECO:0000256" key="3">
    <source>
        <dbReference type="ARBA" id="ARBA00023163"/>
    </source>
</evidence>
<protein>
    <submittedName>
        <fullName evidence="5">LuxR family transcriptional regulator</fullName>
    </submittedName>
</protein>
<reference evidence="5 6" key="1">
    <citation type="submission" date="2017-05" db="EMBL/GenBank/DDBJ databases">
        <authorList>
            <person name="Varghese N."/>
            <person name="Submissions S."/>
        </authorList>
    </citation>
    <scope>NUCLEOTIDE SEQUENCE [LARGE SCALE GENOMIC DNA]</scope>
    <source>
        <strain evidence="5 6">DSM 100094</strain>
    </source>
</reference>
<sequence>MRFSVDSDLRAISLLATAGYYIGIRIGKGGADKVYNAYPALWQQRYAAMSYLLRDPTVGWAYENIGTAHWHELAELDSAGIFADAARHGLAHGVTFAMGPIGARTIASFARDDRAFAADEVKWLRSATTRLHDRTDRDITPRARQALSLIATGKSQALAAHELGISEAAIRARLASARERLGARTTAEAIIMARNLSII</sequence>
<dbReference type="RefSeq" id="WP_185958732.1">
    <property type="nucleotide sequence ID" value="NZ_FXTK01000020.1"/>
</dbReference>
<dbReference type="Proteomes" id="UP000319014">
    <property type="component" value="Unassembled WGS sequence"/>
</dbReference>
<keyword evidence="1" id="KW-0805">Transcription regulation</keyword>
<keyword evidence="3" id="KW-0804">Transcription</keyword>
<dbReference type="InterPro" id="IPR016032">
    <property type="entry name" value="Sig_transdc_resp-reg_C-effctor"/>
</dbReference>
<dbReference type="EMBL" id="FXTK01000020">
    <property type="protein sequence ID" value="SMO93872.1"/>
    <property type="molecule type" value="Genomic_DNA"/>
</dbReference>
<gene>
    <name evidence="5" type="ORF">SAMN06265221_12044</name>
</gene>
<dbReference type="Pfam" id="PF03472">
    <property type="entry name" value="Autoind_bind"/>
    <property type="match status" value="1"/>
</dbReference>
<dbReference type="InterPro" id="IPR036388">
    <property type="entry name" value="WH-like_DNA-bd_sf"/>
</dbReference>
<evidence type="ECO:0000259" key="4">
    <source>
        <dbReference type="PROSITE" id="PS50043"/>
    </source>
</evidence>
<keyword evidence="2" id="KW-0238">DNA-binding</keyword>
<dbReference type="InterPro" id="IPR036693">
    <property type="entry name" value="TF_LuxR_autoind-bd_dom_sf"/>
</dbReference>
<dbReference type="PROSITE" id="PS50043">
    <property type="entry name" value="HTH_LUXR_2"/>
    <property type="match status" value="1"/>
</dbReference>
<evidence type="ECO:0000313" key="6">
    <source>
        <dbReference type="Proteomes" id="UP000319014"/>
    </source>
</evidence>
<dbReference type="InterPro" id="IPR000792">
    <property type="entry name" value="Tscrpt_reg_LuxR_C"/>
</dbReference>
<name>A0A521FCF1_9RHOB</name>
<keyword evidence="6" id="KW-1185">Reference proteome</keyword>
<dbReference type="SUPFAM" id="SSF75516">
    <property type="entry name" value="Pheromone-binding domain of LuxR-like quorum-sensing transcription factors"/>
    <property type="match status" value="1"/>
</dbReference>
<dbReference type="InterPro" id="IPR005143">
    <property type="entry name" value="TF_LuxR_autoind-bd_dom"/>
</dbReference>
<feature type="domain" description="HTH luxR-type" evidence="4">
    <location>
        <begin position="132"/>
        <end position="197"/>
    </location>
</feature>
<organism evidence="5 6">
    <name type="scientific">Paracoccus laeviglucosivorans</name>
    <dbReference type="NCBI Taxonomy" id="1197861"/>
    <lineage>
        <taxon>Bacteria</taxon>
        <taxon>Pseudomonadati</taxon>
        <taxon>Pseudomonadota</taxon>
        <taxon>Alphaproteobacteria</taxon>
        <taxon>Rhodobacterales</taxon>
        <taxon>Paracoccaceae</taxon>
        <taxon>Paracoccus</taxon>
    </lineage>
</organism>
<dbReference type="SMART" id="SM00421">
    <property type="entry name" value="HTH_LUXR"/>
    <property type="match status" value="1"/>
</dbReference>
<dbReference type="GO" id="GO:0003677">
    <property type="term" value="F:DNA binding"/>
    <property type="evidence" value="ECO:0007669"/>
    <property type="project" value="UniProtKB-KW"/>
</dbReference>
<accession>A0A521FCF1</accession>
<evidence type="ECO:0000256" key="2">
    <source>
        <dbReference type="ARBA" id="ARBA00023125"/>
    </source>
</evidence>
<dbReference type="SUPFAM" id="SSF46894">
    <property type="entry name" value="C-terminal effector domain of the bipartite response regulators"/>
    <property type="match status" value="1"/>
</dbReference>
<proteinExistence type="predicted"/>
<dbReference type="Pfam" id="PF00196">
    <property type="entry name" value="GerE"/>
    <property type="match status" value="1"/>
</dbReference>